<keyword evidence="5" id="KW-0508">mRNA splicing</keyword>
<dbReference type="Pfam" id="PF00076">
    <property type="entry name" value="RRM_1"/>
    <property type="match status" value="1"/>
</dbReference>
<feature type="compositionally biased region" description="Acidic residues" evidence="7">
    <location>
        <begin position="574"/>
        <end position="588"/>
    </location>
</feature>
<dbReference type="InterPro" id="IPR034392">
    <property type="entry name" value="TatSF1-like_RRM1"/>
</dbReference>
<feature type="domain" description="RRM" evidence="8">
    <location>
        <begin position="422"/>
        <end position="506"/>
    </location>
</feature>
<dbReference type="EMBL" id="GL376603">
    <property type="status" value="NOT_ANNOTATED_CDS"/>
    <property type="molecule type" value="Genomic_DNA"/>
</dbReference>
<reference evidence="9" key="3">
    <citation type="submission" date="2015-02" db="UniProtKB">
        <authorList>
            <consortium name="EnsemblProtists"/>
        </authorList>
    </citation>
    <scope>IDENTIFICATION</scope>
    <source>
        <strain evidence="9">DAOM BR144</strain>
    </source>
</reference>
<dbReference type="AlphaFoldDB" id="K3WEI1"/>
<dbReference type="SMART" id="SM00361">
    <property type="entry name" value="RRM_1"/>
    <property type="match status" value="1"/>
</dbReference>
<dbReference type="VEuPathDB" id="FungiDB:PYU1_G003362"/>
<feature type="compositionally biased region" description="Basic and acidic residues" evidence="7">
    <location>
        <begin position="202"/>
        <end position="217"/>
    </location>
</feature>
<dbReference type="Proteomes" id="UP000019132">
    <property type="component" value="Unassembled WGS sequence"/>
</dbReference>
<comment type="similarity">
    <text evidence="1">Belongs to the HTATSF1 family.</text>
</comment>
<dbReference type="GO" id="GO:0005684">
    <property type="term" value="C:U2-type spliceosomal complex"/>
    <property type="evidence" value="ECO:0007669"/>
    <property type="project" value="TreeGrafter"/>
</dbReference>
<dbReference type="GO" id="GO:0003723">
    <property type="term" value="F:RNA binding"/>
    <property type="evidence" value="ECO:0007669"/>
    <property type="project" value="UniProtKB-UniRule"/>
</dbReference>
<evidence type="ECO:0000256" key="1">
    <source>
        <dbReference type="ARBA" id="ARBA00007747"/>
    </source>
</evidence>
<dbReference type="eggNOG" id="KOG1548">
    <property type="taxonomic scope" value="Eukaryota"/>
</dbReference>
<evidence type="ECO:0000259" key="8">
    <source>
        <dbReference type="PROSITE" id="PS50102"/>
    </source>
</evidence>
<evidence type="ECO:0000313" key="10">
    <source>
        <dbReference type="Proteomes" id="UP000019132"/>
    </source>
</evidence>
<accession>K3WEI1</accession>
<evidence type="ECO:0000256" key="3">
    <source>
        <dbReference type="ARBA" id="ARBA00022737"/>
    </source>
</evidence>
<dbReference type="Gene3D" id="3.30.70.330">
    <property type="match status" value="2"/>
</dbReference>
<keyword evidence="4 6" id="KW-0694">RNA-binding</keyword>
<dbReference type="PANTHER" id="PTHR15608">
    <property type="entry name" value="SPLICING FACTOR U2AF-ASSOCIATED PROTEIN 2"/>
    <property type="match status" value="1"/>
</dbReference>
<dbReference type="PROSITE" id="PS50102">
    <property type="entry name" value="RRM"/>
    <property type="match status" value="1"/>
</dbReference>
<feature type="region of interest" description="Disordered" evidence="7">
    <location>
        <begin position="201"/>
        <end position="284"/>
    </location>
</feature>
<dbReference type="EnsemblProtists" id="PYU1_T003372">
    <property type="protein sequence ID" value="PYU1_T003372"/>
    <property type="gene ID" value="PYU1_G003362"/>
</dbReference>
<dbReference type="OMA" id="FHSAYDA"/>
<dbReference type="GO" id="GO:0005686">
    <property type="term" value="C:U2 snRNP"/>
    <property type="evidence" value="ECO:0007669"/>
    <property type="project" value="TreeGrafter"/>
</dbReference>
<dbReference type="InterPro" id="IPR000504">
    <property type="entry name" value="RRM_dom"/>
</dbReference>
<evidence type="ECO:0000256" key="4">
    <source>
        <dbReference type="ARBA" id="ARBA00022884"/>
    </source>
</evidence>
<dbReference type="InterPro" id="IPR012677">
    <property type="entry name" value="Nucleotide-bd_a/b_plait_sf"/>
</dbReference>
<dbReference type="PANTHER" id="PTHR15608:SF0">
    <property type="entry name" value="HIV TAT-SPECIFIC FACTOR 1"/>
    <property type="match status" value="1"/>
</dbReference>
<evidence type="ECO:0000256" key="6">
    <source>
        <dbReference type="PROSITE-ProRule" id="PRU00176"/>
    </source>
</evidence>
<organism evidence="9 10">
    <name type="scientific">Globisporangium ultimum (strain ATCC 200006 / CBS 805.95 / DAOM BR144)</name>
    <name type="common">Pythium ultimum</name>
    <dbReference type="NCBI Taxonomy" id="431595"/>
    <lineage>
        <taxon>Eukaryota</taxon>
        <taxon>Sar</taxon>
        <taxon>Stramenopiles</taxon>
        <taxon>Oomycota</taxon>
        <taxon>Peronosporomycetes</taxon>
        <taxon>Pythiales</taxon>
        <taxon>Pythiaceae</taxon>
        <taxon>Globisporangium</taxon>
    </lineage>
</organism>
<dbReference type="InterPro" id="IPR035979">
    <property type="entry name" value="RBD_domain_sf"/>
</dbReference>
<dbReference type="InParanoid" id="K3WEI1"/>
<feature type="region of interest" description="Disordered" evidence="7">
    <location>
        <begin position="515"/>
        <end position="613"/>
    </location>
</feature>
<dbReference type="STRING" id="431595.K3WEI1"/>
<name>K3WEI1_GLOUD</name>
<dbReference type="Pfam" id="PF14237">
    <property type="entry name" value="GYF_2"/>
    <property type="match status" value="2"/>
</dbReference>
<dbReference type="CDD" id="cd12281">
    <property type="entry name" value="RRM1_TatSF1_like"/>
    <property type="match status" value="1"/>
</dbReference>
<feature type="compositionally biased region" description="Basic residues" evidence="7">
    <location>
        <begin position="272"/>
        <end position="284"/>
    </location>
</feature>
<keyword evidence="10" id="KW-1185">Reference proteome</keyword>
<dbReference type="SUPFAM" id="SSF54928">
    <property type="entry name" value="RNA-binding domain, RBD"/>
    <property type="match status" value="1"/>
</dbReference>
<protein>
    <recommendedName>
        <fullName evidence="8">RRM domain-containing protein</fullName>
    </recommendedName>
</protein>
<keyword evidence="3" id="KW-0677">Repeat</keyword>
<reference evidence="10" key="2">
    <citation type="submission" date="2010-04" db="EMBL/GenBank/DDBJ databases">
        <authorList>
            <person name="Buell R."/>
            <person name="Hamilton J."/>
            <person name="Hostetler J."/>
        </authorList>
    </citation>
    <scope>NUCLEOTIDE SEQUENCE [LARGE SCALE GENOMIC DNA]</scope>
    <source>
        <strain evidence="10">DAOM:BR144</strain>
    </source>
</reference>
<feature type="compositionally biased region" description="Acidic residues" evidence="7">
    <location>
        <begin position="537"/>
        <end position="547"/>
    </location>
</feature>
<keyword evidence="2" id="KW-0507">mRNA processing</keyword>
<proteinExistence type="inferred from homology"/>
<dbReference type="CDD" id="cd12285">
    <property type="entry name" value="RRM3_RBM39_like"/>
    <property type="match status" value="1"/>
</dbReference>
<feature type="compositionally biased region" description="Acidic residues" evidence="7">
    <location>
        <begin position="603"/>
        <end position="613"/>
    </location>
</feature>
<dbReference type="InterPro" id="IPR034393">
    <property type="entry name" value="TatSF1-like"/>
</dbReference>
<sequence length="613" mass="68404">MAAAADKELWLYVDAATGQQKGPLAGAILKRLLRKGLLQPQQFVWTQRLSEWQPLAQVDAFAAYCATWCALWYYMVDDLDAGPSATKQAGPVATKELVALFLDGEIDGMTLVWSKDMAEWSSISEVPSLKEFLHEANEDQAREEEVLEKQSQVAVEDQVFKDEKVEAFVAEDGKQYIFDTEGKKWVTPEDKIEEDLQALREAAGESKEDHEVAQEVKQKKKNQANKNNGGDGVNKENENENDTTAAADNGESAKIASTASSADSTDNAEQRKPKKKKKKKSEKWQRSKNKTWVYVNGLPLDITVQEVHDHFAKCGVIQQDLVTSTPRIKLYENKEFGGLNGDGSVCYMKEASVELAIQLLDKSEIRPEWPIDVSPAVFEQKGSEFVKRKKLKLDSRAKVKKIEQEKALSWNEGGDGDKNGLRIVVIKHMFTPEEIEDEAYENELRDDILAECLKIGEVTKITLFSKHADGVVVVKFESTGAAATCLDVMNGRFFAGRKLECSFWDGTDYTYRESKDEENERAEKFSEWLEQGSSSSEAEDESDDEDTADGKENVNEIGAAPSAATVHAGRVMPDLDDDDEEDDSEDENVPVAEAVHAGRVMPDLDDVDDDEDE</sequence>
<reference evidence="10" key="1">
    <citation type="journal article" date="2010" name="Genome Biol.">
        <title>Genome sequence of the necrotrophic plant pathogen Pythium ultimum reveals original pathogenicity mechanisms and effector repertoire.</title>
        <authorList>
            <person name="Levesque C.A."/>
            <person name="Brouwer H."/>
            <person name="Cano L."/>
            <person name="Hamilton J.P."/>
            <person name="Holt C."/>
            <person name="Huitema E."/>
            <person name="Raffaele S."/>
            <person name="Robideau G.P."/>
            <person name="Thines M."/>
            <person name="Win J."/>
            <person name="Zerillo M.M."/>
            <person name="Beakes G.W."/>
            <person name="Boore J.L."/>
            <person name="Busam D."/>
            <person name="Dumas B."/>
            <person name="Ferriera S."/>
            <person name="Fuerstenberg S.I."/>
            <person name="Gachon C.M."/>
            <person name="Gaulin E."/>
            <person name="Govers F."/>
            <person name="Grenville-Briggs L."/>
            <person name="Horner N."/>
            <person name="Hostetler J."/>
            <person name="Jiang R.H."/>
            <person name="Johnson J."/>
            <person name="Krajaejun T."/>
            <person name="Lin H."/>
            <person name="Meijer H.J."/>
            <person name="Moore B."/>
            <person name="Morris P."/>
            <person name="Phuntmart V."/>
            <person name="Puiu D."/>
            <person name="Shetty J."/>
            <person name="Stajich J.E."/>
            <person name="Tripathy S."/>
            <person name="Wawra S."/>
            <person name="van West P."/>
            <person name="Whitty B.R."/>
            <person name="Coutinho P.M."/>
            <person name="Henrissat B."/>
            <person name="Martin F."/>
            <person name="Thomas P.D."/>
            <person name="Tyler B.M."/>
            <person name="De Vries R.P."/>
            <person name="Kamoun S."/>
            <person name="Yandell M."/>
            <person name="Tisserat N."/>
            <person name="Buell C.R."/>
        </authorList>
    </citation>
    <scope>NUCLEOTIDE SEQUENCE</scope>
    <source>
        <strain evidence="10">DAOM:BR144</strain>
    </source>
</reference>
<dbReference type="GO" id="GO:0000398">
    <property type="term" value="P:mRNA splicing, via spliceosome"/>
    <property type="evidence" value="ECO:0007669"/>
    <property type="project" value="InterPro"/>
</dbReference>
<dbReference type="InterPro" id="IPR003954">
    <property type="entry name" value="RRM_euk-type"/>
</dbReference>
<dbReference type="InterPro" id="IPR025640">
    <property type="entry name" value="GYF_2"/>
</dbReference>
<evidence type="ECO:0000256" key="2">
    <source>
        <dbReference type="ARBA" id="ARBA00022664"/>
    </source>
</evidence>
<evidence type="ECO:0000313" key="9">
    <source>
        <dbReference type="EnsemblProtists" id="PYU1_T003372"/>
    </source>
</evidence>
<evidence type="ECO:0000256" key="7">
    <source>
        <dbReference type="SAM" id="MobiDB-lite"/>
    </source>
</evidence>
<dbReference type="FunFam" id="3.30.70.330:FF:000105">
    <property type="entry name" value="HIV Tat-specific factor 1 homolog"/>
    <property type="match status" value="1"/>
</dbReference>
<dbReference type="HOGENOM" id="CLU_026945_1_1_1"/>
<dbReference type="SMART" id="SM00360">
    <property type="entry name" value="RRM"/>
    <property type="match status" value="2"/>
</dbReference>
<feature type="compositionally biased region" description="Low complexity" evidence="7">
    <location>
        <begin position="252"/>
        <end position="267"/>
    </location>
</feature>
<evidence type="ECO:0000256" key="5">
    <source>
        <dbReference type="ARBA" id="ARBA00023187"/>
    </source>
</evidence>